<keyword evidence="3" id="KW-1185">Reference proteome</keyword>
<dbReference type="CDD" id="cd04301">
    <property type="entry name" value="NAT_SF"/>
    <property type="match status" value="1"/>
</dbReference>
<accession>A0A1H8HV05</accession>
<protein>
    <submittedName>
        <fullName evidence="2">Protein N-acetyltransferase, RimJ/RimL family</fullName>
    </submittedName>
</protein>
<evidence type="ECO:0000259" key="1">
    <source>
        <dbReference type="PROSITE" id="PS51186"/>
    </source>
</evidence>
<reference evidence="2 3" key="1">
    <citation type="submission" date="2016-10" db="EMBL/GenBank/DDBJ databases">
        <authorList>
            <person name="de Groot N.N."/>
        </authorList>
    </citation>
    <scope>NUCLEOTIDE SEQUENCE [LARGE SCALE GENOMIC DNA]</scope>
    <source>
        <strain evidence="2 3">CGMCC 4.2026</strain>
    </source>
</reference>
<dbReference type="Pfam" id="PF13302">
    <property type="entry name" value="Acetyltransf_3"/>
    <property type="match status" value="1"/>
</dbReference>
<dbReference type="Proteomes" id="UP000181951">
    <property type="component" value="Unassembled WGS sequence"/>
</dbReference>
<dbReference type="InterPro" id="IPR016181">
    <property type="entry name" value="Acyl_CoA_acyltransferase"/>
</dbReference>
<dbReference type="AlphaFoldDB" id="A0A1H8HV05"/>
<dbReference type="Gene3D" id="3.40.630.30">
    <property type="match status" value="1"/>
</dbReference>
<gene>
    <name evidence="2" type="ORF">SAMN05216267_100759</name>
</gene>
<dbReference type="SUPFAM" id="SSF55729">
    <property type="entry name" value="Acyl-CoA N-acyltransferases (Nat)"/>
    <property type="match status" value="1"/>
</dbReference>
<dbReference type="PROSITE" id="PS51186">
    <property type="entry name" value="GNAT"/>
    <property type="match status" value="1"/>
</dbReference>
<dbReference type="STRING" id="310780.SAMN05216267_100759"/>
<dbReference type="PANTHER" id="PTHR43441">
    <property type="entry name" value="RIBOSOMAL-PROTEIN-SERINE ACETYLTRANSFERASE"/>
    <property type="match status" value="1"/>
</dbReference>
<sequence>MIRGAKVGLRARQESDLPVLLEEMYNDVLGYSRADGRPWRPASTPEQAGYTSEPSDGFAAFSVVELASDELAGMAVLWSIDLHHRSAHLGLGLRPSFRGRGLGGDVVRALCTYGFTVRGLRRLQIETLSDNAAMLAAAERAGFQREGLMRRRAWVYGREMDEVVLGLLHDEWQPDAS</sequence>
<evidence type="ECO:0000313" key="3">
    <source>
        <dbReference type="Proteomes" id="UP000181951"/>
    </source>
</evidence>
<evidence type="ECO:0000313" key="2">
    <source>
        <dbReference type="EMBL" id="SEN59835.1"/>
    </source>
</evidence>
<dbReference type="RefSeq" id="WP_069466014.1">
    <property type="nucleotide sequence ID" value="NZ_FODD01000007.1"/>
</dbReference>
<feature type="domain" description="N-acetyltransferase" evidence="1">
    <location>
        <begin position="19"/>
        <end position="161"/>
    </location>
</feature>
<dbReference type="EMBL" id="FODD01000007">
    <property type="protein sequence ID" value="SEN59835.1"/>
    <property type="molecule type" value="Genomic_DNA"/>
</dbReference>
<dbReference type="OrthoDB" id="9814648at2"/>
<dbReference type="GO" id="GO:0008999">
    <property type="term" value="F:protein-N-terminal-alanine acetyltransferase activity"/>
    <property type="evidence" value="ECO:0007669"/>
    <property type="project" value="TreeGrafter"/>
</dbReference>
<dbReference type="PANTHER" id="PTHR43441:SF11">
    <property type="entry name" value="RIBOSOMAL-PROTEIN-SERINE ACETYLTRANSFERASE"/>
    <property type="match status" value="1"/>
</dbReference>
<dbReference type="GO" id="GO:1990189">
    <property type="term" value="F:protein N-terminal-serine acetyltransferase activity"/>
    <property type="evidence" value="ECO:0007669"/>
    <property type="project" value="TreeGrafter"/>
</dbReference>
<dbReference type="InterPro" id="IPR000182">
    <property type="entry name" value="GNAT_dom"/>
</dbReference>
<dbReference type="InterPro" id="IPR051908">
    <property type="entry name" value="Ribosomal_N-acetyltransferase"/>
</dbReference>
<organism evidence="2 3">
    <name type="scientific">Actinacidiphila rubida</name>
    <dbReference type="NCBI Taxonomy" id="310780"/>
    <lineage>
        <taxon>Bacteria</taxon>
        <taxon>Bacillati</taxon>
        <taxon>Actinomycetota</taxon>
        <taxon>Actinomycetes</taxon>
        <taxon>Kitasatosporales</taxon>
        <taxon>Streptomycetaceae</taxon>
        <taxon>Actinacidiphila</taxon>
    </lineage>
</organism>
<dbReference type="GO" id="GO:0005737">
    <property type="term" value="C:cytoplasm"/>
    <property type="evidence" value="ECO:0007669"/>
    <property type="project" value="TreeGrafter"/>
</dbReference>
<keyword evidence="2" id="KW-0808">Transferase</keyword>
<name>A0A1H8HV05_9ACTN</name>
<proteinExistence type="predicted"/>